<evidence type="ECO:0000256" key="1">
    <source>
        <dbReference type="SAM" id="MobiDB-lite"/>
    </source>
</evidence>
<gene>
    <name evidence="3" type="primary">LOC108682234</name>
</gene>
<keyword evidence="2" id="KW-1185">Reference proteome</keyword>
<dbReference type="RefSeq" id="XP_018026853.2">
    <property type="nucleotide sequence ID" value="XM_018171364.2"/>
</dbReference>
<dbReference type="KEGG" id="hazt:108682234"/>
<dbReference type="AlphaFoldDB" id="A0A8B7PKZ8"/>
<evidence type="ECO:0000313" key="2">
    <source>
        <dbReference type="Proteomes" id="UP000694843"/>
    </source>
</evidence>
<evidence type="ECO:0000313" key="3">
    <source>
        <dbReference type="RefSeq" id="XP_018026853.2"/>
    </source>
</evidence>
<feature type="compositionally biased region" description="Low complexity" evidence="1">
    <location>
        <begin position="158"/>
        <end position="178"/>
    </location>
</feature>
<dbReference type="Gene3D" id="3.15.10.30">
    <property type="entry name" value="Haemolymph juvenile hormone binding protein"/>
    <property type="match status" value="1"/>
</dbReference>
<feature type="region of interest" description="Disordered" evidence="1">
    <location>
        <begin position="155"/>
        <end position="179"/>
    </location>
</feature>
<accession>A0A8B7PKZ8</accession>
<dbReference type="Proteomes" id="UP000694843">
    <property type="component" value="Unplaced"/>
</dbReference>
<dbReference type="InterPro" id="IPR038606">
    <property type="entry name" value="To_sf"/>
</dbReference>
<protein>
    <submittedName>
        <fullName evidence="3">Uncharacterized protein LOC108682234</fullName>
    </submittedName>
</protein>
<dbReference type="GeneID" id="108682234"/>
<proteinExistence type="predicted"/>
<name>A0A8B7PKZ8_HYAAZ</name>
<reference evidence="3" key="1">
    <citation type="submission" date="2025-08" db="UniProtKB">
        <authorList>
            <consortium name="RefSeq"/>
        </authorList>
    </citation>
    <scope>IDENTIFICATION</scope>
    <source>
        <tissue evidence="3">Whole organism</tissue>
    </source>
</reference>
<sequence>MTPLQVGPVTLLHTRARGLNDLVLHDLHVLAHNFTGSVKLSLPMLVVEGVYEIPGLWWTTTGHFNLTLTNISADTTISIAVLPDGCFCVYDYQTNMTHGSFSYSTDGLLDDAGLLDFFFDDLFALLLHLTKPTILAFANHQIRRGLTNFLPPNGTADSSSIPSSSLPPSLEPSEPISPHTVMYDNDHLQSHNDHSLSQDELSTGGNLLTFDDHLLTPEELPSPEEQVAALVRFVSYQIEWMIGDPLYLPNITLNVLDIAEVSRYHPLYLPNITLNVLDIAEVSSYHPLYLPNITLNVLDIAEVSSYHLHLVII</sequence>
<organism evidence="2 3">
    <name type="scientific">Hyalella azteca</name>
    <name type="common">Amphipod</name>
    <dbReference type="NCBI Taxonomy" id="294128"/>
    <lineage>
        <taxon>Eukaryota</taxon>
        <taxon>Metazoa</taxon>
        <taxon>Ecdysozoa</taxon>
        <taxon>Arthropoda</taxon>
        <taxon>Crustacea</taxon>
        <taxon>Multicrustacea</taxon>
        <taxon>Malacostraca</taxon>
        <taxon>Eumalacostraca</taxon>
        <taxon>Peracarida</taxon>
        <taxon>Amphipoda</taxon>
        <taxon>Senticaudata</taxon>
        <taxon>Talitrida</taxon>
        <taxon>Talitroidea</taxon>
        <taxon>Hyalellidae</taxon>
        <taxon>Hyalella</taxon>
    </lineage>
</organism>